<feature type="compositionally biased region" description="Basic residues" evidence="14">
    <location>
        <begin position="493"/>
        <end position="502"/>
    </location>
</feature>
<comment type="similarity">
    <text evidence="2 11 13">Belongs to the FKBP-type PPIase family. Tig subfamily.</text>
</comment>
<dbReference type="SUPFAM" id="SSF54534">
    <property type="entry name" value="FKBP-like"/>
    <property type="match status" value="1"/>
</dbReference>
<evidence type="ECO:0000313" key="16">
    <source>
        <dbReference type="EMBL" id="MBO3664075.1"/>
    </source>
</evidence>
<evidence type="ECO:0000256" key="7">
    <source>
        <dbReference type="ARBA" id="ARBA00023186"/>
    </source>
</evidence>
<comment type="subcellular location">
    <subcellularLocation>
        <location evidence="11">Cytoplasm</location>
    </subcellularLocation>
    <text evidence="11">About half TF is bound to the ribosome near the polypeptide exit tunnel while the other half is free in the cytoplasm.</text>
</comment>
<dbReference type="InterPro" id="IPR027304">
    <property type="entry name" value="Trigger_fact/SurA_dom_sf"/>
</dbReference>
<dbReference type="Pfam" id="PF00254">
    <property type="entry name" value="FKBP_C"/>
    <property type="match status" value="1"/>
</dbReference>
<gene>
    <name evidence="11" type="primary">tig</name>
    <name evidence="16" type="ORF">J5V96_11200</name>
</gene>
<dbReference type="InterPro" id="IPR005215">
    <property type="entry name" value="Trig_fac"/>
</dbReference>
<evidence type="ECO:0000256" key="14">
    <source>
        <dbReference type="SAM" id="MobiDB-lite"/>
    </source>
</evidence>
<dbReference type="Gene3D" id="1.10.3120.10">
    <property type="entry name" value="Trigger factor, C-terminal domain"/>
    <property type="match status" value="1"/>
</dbReference>
<dbReference type="InterPro" id="IPR008881">
    <property type="entry name" value="Trigger_fac_ribosome-bd_bac"/>
</dbReference>
<evidence type="ECO:0000256" key="4">
    <source>
        <dbReference type="ARBA" id="ARBA00016902"/>
    </source>
</evidence>
<dbReference type="InterPro" id="IPR036611">
    <property type="entry name" value="Trigger_fac_ribosome-bd_sf"/>
</dbReference>
<comment type="function">
    <text evidence="11">Involved in protein export. Acts as a chaperone by maintaining the newly synthesized protein in an open conformation. Functions as a peptidyl-prolyl cis-trans isomerase.</text>
</comment>
<dbReference type="Proteomes" id="UP000680132">
    <property type="component" value="Unassembled WGS sequence"/>
</dbReference>
<dbReference type="GO" id="GO:0051083">
    <property type="term" value="P:'de novo' cotranslational protein folding"/>
    <property type="evidence" value="ECO:0007669"/>
    <property type="project" value="TreeGrafter"/>
</dbReference>
<evidence type="ECO:0000256" key="6">
    <source>
        <dbReference type="ARBA" id="ARBA00023110"/>
    </source>
</evidence>
<comment type="catalytic activity">
    <reaction evidence="1 11 12">
        <text>[protein]-peptidylproline (omega=180) = [protein]-peptidylproline (omega=0)</text>
        <dbReference type="Rhea" id="RHEA:16237"/>
        <dbReference type="Rhea" id="RHEA-COMP:10747"/>
        <dbReference type="Rhea" id="RHEA-COMP:10748"/>
        <dbReference type="ChEBI" id="CHEBI:83833"/>
        <dbReference type="ChEBI" id="CHEBI:83834"/>
        <dbReference type="EC" id="5.2.1.8"/>
    </reaction>
</comment>
<dbReference type="PANTHER" id="PTHR30560:SF3">
    <property type="entry name" value="TRIGGER FACTOR-LIKE PROTEIN TIG, CHLOROPLASTIC"/>
    <property type="match status" value="1"/>
</dbReference>
<evidence type="ECO:0000256" key="9">
    <source>
        <dbReference type="ARBA" id="ARBA00023306"/>
    </source>
</evidence>
<dbReference type="InterPro" id="IPR037041">
    <property type="entry name" value="Trigger_fac_C_sf"/>
</dbReference>
<dbReference type="GO" id="GO:0015031">
    <property type="term" value="P:protein transport"/>
    <property type="evidence" value="ECO:0007669"/>
    <property type="project" value="UniProtKB-UniRule"/>
</dbReference>
<protein>
    <recommendedName>
        <fullName evidence="4 11">Trigger factor</fullName>
        <shortName evidence="11">TF</shortName>
        <ecNumber evidence="3 11">5.2.1.8</ecNumber>
    </recommendedName>
    <alternativeName>
        <fullName evidence="10 11">PPIase</fullName>
    </alternativeName>
</protein>
<name>A0A939QNU4_9MICO</name>
<keyword evidence="7 11" id="KW-0143">Chaperone</keyword>
<dbReference type="GO" id="GO:0044183">
    <property type="term" value="F:protein folding chaperone"/>
    <property type="evidence" value="ECO:0007669"/>
    <property type="project" value="TreeGrafter"/>
</dbReference>
<dbReference type="Pfam" id="PF05697">
    <property type="entry name" value="Trigger_N"/>
    <property type="match status" value="1"/>
</dbReference>
<dbReference type="SUPFAM" id="SSF109998">
    <property type="entry name" value="Triger factor/SurA peptide-binding domain-like"/>
    <property type="match status" value="1"/>
</dbReference>
<dbReference type="EMBL" id="JAGFOA010000004">
    <property type="protein sequence ID" value="MBO3664075.1"/>
    <property type="molecule type" value="Genomic_DNA"/>
</dbReference>
<keyword evidence="9 11" id="KW-0131">Cell cycle</keyword>
<dbReference type="GO" id="GO:0003755">
    <property type="term" value="F:peptidyl-prolyl cis-trans isomerase activity"/>
    <property type="evidence" value="ECO:0007669"/>
    <property type="project" value="UniProtKB-UniRule"/>
</dbReference>
<evidence type="ECO:0000256" key="12">
    <source>
        <dbReference type="PROSITE-ProRule" id="PRU00277"/>
    </source>
</evidence>
<evidence type="ECO:0000256" key="5">
    <source>
        <dbReference type="ARBA" id="ARBA00022618"/>
    </source>
</evidence>
<dbReference type="RefSeq" id="WP_208503789.1">
    <property type="nucleotide sequence ID" value="NZ_JAGFOA010000004.1"/>
</dbReference>
<evidence type="ECO:0000256" key="13">
    <source>
        <dbReference type="RuleBase" id="RU003914"/>
    </source>
</evidence>
<sequence length="510" mass="55105">MVTSTVEKLSATRVKLHITVTPEELKPSIQHAYEHIAQDVQVPGFRKGKVPAPIIDQRVGRGAVIEHAVNEGLDTFFRAAVAEHDVKLLGRPSADIVEWPSEKDFSGDLIVDVEVDVRPEFELPAYDKISLTVDAIEADEAGIDAELDRLRARFGTLVPVERAAATGDFVELDLVATIDGNEIDRAEGVSYEVGSGELLPGIDEAIETLTAGEDTTFRSTLVGGEHAGEEAEVAVTVKAVKERELPEADDDFAQMASEFDTIGELRDSLKEQVESRGAFSQGSAARDKLIDALLEAVEIEVPAQLIEDEVHSHLEGENRLEDDVHRAEVTEASEKQFRTQMVLDALAEKLEVQVSQEEFTQYLIQMSGQYGMAPQQFIEALQQGNQLQAVIGDVARNKALAIVLGKVEVVDTNGKKVDLSGFAAVEEEDDADAEAPAAEEKPKKAPAKKAPAKKKAEEAPAAEEEPKKAPAKKAPAKKKAEEAPAAEEEPKKAPAKKAPAKKKAAEPAAE</sequence>
<keyword evidence="8 11" id="KW-0413">Isomerase</keyword>
<dbReference type="Pfam" id="PF05698">
    <property type="entry name" value="Trigger_C"/>
    <property type="match status" value="1"/>
</dbReference>
<evidence type="ECO:0000313" key="17">
    <source>
        <dbReference type="Proteomes" id="UP000680132"/>
    </source>
</evidence>
<keyword evidence="5 11" id="KW-0132">Cell division</keyword>
<dbReference type="AlphaFoldDB" id="A0A939QNU4"/>
<dbReference type="Gene3D" id="3.10.50.40">
    <property type="match status" value="1"/>
</dbReference>
<dbReference type="GO" id="GO:0043022">
    <property type="term" value="F:ribosome binding"/>
    <property type="evidence" value="ECO:0007669"/>
    <property type="project" value="TreeGrafter"/>
</dbReference>
<feature type="region of interest" description="Disordered" evidence="14">
    <location>
        <begin position="427"/>
        <end position="510"/>
    </location>
</feature>
<dbReference type="InterPro" id="IPR008880">
    <property type="entry name" value="Trigger_fac_C"/>
</dbReference>
<organism evidence="16 17">
    <name type="scientific">Microbacterium stercoris</name>
    <dbReference type="NCBI Taxonomy" id="2820289"/>
    <lineage>
        <taxon>Bacteria</taxon>
        <taxon>Bacillati</taxon>
        <taxon>Actinomycetota</taxon>
        <taxon>Actinomycetes</taxon>
        <taxon>Micrococcales</taxon>
        <taxon>Microbacteriaceae</taxon>
        <taxon>Microbacterium</taxon>
    </lineage>
</organism>
<dbReference type="Gene3D" id="3.30.70.1050">
    <property type="entry name" value="Trigger factor ribosome-binding domain"/>
    <property type="match status" value="1"/>
</dbReference>
<keyword evidence="6 11" id="KW-0697">Rotamase</keyword>
<dbReference type="HAMAP" id="MF_00303">
    <property type="entry name" value="Trigger_factor_Tig"/>
    <property type="match status" value="1"/>
</dbReference>
<feature type="compositionally biased region" description="Basic and acidic residues" evidence="14">
    <location>
        <begin position="478"/>
        <end position="492"/>
    </location>
</feature>
<evidence type="ECO:0000259" key="15">
    <source>
        <dbReference type="PROSITE" id="PS50059"/>
    </source>
</evidence>
<comment type="caution">
    <text evidence="16">The sequence shown here is derived from an EMBL/GenBank/DDBJ whole genome shotgun (WGS) entry which is preliminary data.</text>
</comment>
<keyword evidence="17" id="KW-1185">Reference proteome</keyword>
<dbReference type="SUPFAM" id="SSF102735">
    <property type="entry name" value="Trigger factor ribosome-binding domain"/>
    <property type="match status" value="1"/>
</dbReference>
<evidence type="ECO:0000256" key="1">
    <source>
        <dbReference type="ARBA" id="ARBA00000971"/>
    </source>
</evidence>
<dbReference type="NCBIfam" id="TIGR00115">
    <property type="entry name" value="tig"/>
    <property type="match status" value="1"/>
</dbReference>
<dbReference type="PROSITE" id="PS50059">
    <property type="entry name" value="FKBP_PPIASE"/>
    <property type="match status" value="1"/>
</dbReference>
<dbReference type="EC" id="5.2.1.8" evidence="3 11"/>
<dbReference type="InterPro" id="IPR001179">
    <property type="entry name" value="PPIase_FKBP_dom"/>
</dbReference>
<feature type="compositionally biased region" description="Basic residues" evidence="14">
    <location>
        <begin position="444"/>
        <end position="453"/>
    </location>
</feature>
<evidence type="ECO:0000256" key="11">
    <source>
        <dbReference type="HAMAP-Rule" id="MF_00303"/>
    </source>
</evidence>
<dbReference type="PANTHER" id="PTHR30560">
    <property type="entry name" value="TRIGGER FACTOR CHAPERONE AND PEPTIDYL-PROLYL CIS/TRANS ISOMERASE"/>
    <property type="match status" value="1"/>
</dbReference>
<feature type="compositionally biased region" description="Basic and acidic residues" evidence="14">
    <location>
        <begin position="454"/>
        <end position="468"/>
    </location>
</feature>
<proteinExistence type="inferred from homology"/>
<dbReference type="GO" id="GO:0043335">
    <property type="term" value="P:protein unfolding"/>
    <property type="evidence" value="ECO:0007669"/>
    <property type="project" value="TreeGrafter"/>
</dbReference>
<evidence type="ECO:0000256" key="8">
    <source>
        <dbReference type="ARBA" id="ARBA00023235"/>
    </source>
</evidence>
<evidence type="ECO:0000256" key="10">
    <source>
        <dbReference type="ARBA" id="ARBA00029986"/>
    </source>
</evidence>
<keyword evidence="11" id="KW-0963">Cytoplasm</keyword>
<evidence type="ECO:0000256" key="3">
    <source>
        <dbReference type="ARBA" id="ARBA00013194"/>
    </source>
</evidence>
<dbReference type="GO" id="GO:0005737">
    <property type="term" value="C:cytoplasm"/>
    <property type="evidence" value="ECO:0007669"/>
    <property type="project" value="UniProtKB-SubCell"/>
</dbReference>
<comment type="domain">
    <text evidence="11">Consists of 3 domains; the N-terminus binds the ribosome, the middle domain has PPIase activity, while the C-terminus has intrinsic chaperone activity on its own.</text>
</comment>
<evidence type="ECO:0000256" key="2">
    <source>
        <dbReference type="ARBA" id="ARBA00005464"/>
    </source>
</evidence>
<accession>A0A939QNU4</accession>
<dbReference type="GO" id="GO:0051301">
    <property type="term" value="P:cell division"/>
    <property type="evidence" value="ECO:0007669"/>
    <property type="project" value="UniProtKB-KW"/>
</dbReference>
<reference evidence="16" key="1">
    <citation type="submission" date="2021-03" db="EMBL/GenBank/DDBJ databases">
        <title>Microbacterium sp. nov., a novel actinobacterium isolated from cow dung.</title>
        <authorList>
            <person name="Zhang L."/>
        </authorList>
    </citation>
    <scope>NUCLEOTIDE SEQUENCE</scope>
    <source>
        <strain evidence="16">NEAU-LLB</strain>
    </source>
</reference>
<feature type="domain" description="PPIase FKBP-type" evidence="15">
    <location>
        <begin position="167"/>
        <end position="213"/>
    </location>
</feature>
<dbReference type="InterPro" id="IPR046357">
    <property type="entry name" value="PPIase_dom_sf"/>
</dbReference>